<evidence type="ECO:0000256" key="1">
    <source>
        <dbReference type="SAM" id="MobiDB-lite"/>
    </source>
</evidence>
<gene>
    <name evidence="3" type="ORF">SCF082_LOCUS14141</name>
    <name evidence="4" type="ORF">SCF082_LOCUS14152</name>
</gene>
<dbReference type="InterPro" id="IPR057191">
    <property type="entry name" value="DUF7869"/>
</dbReference>
<keyword evidence="5" id="KW-1185">Reference proteome</keyword>
<feature type="region of interest" description="Disordered" evidence="1">
    <location>
        <begin position="842"/>
        <end position="863"/>
    </location>
</feature>
<comment type="caution">
    <text evidence="3">The sequence shown here is derived from an EMBL/GenBank/DDBJ whole genome shotgun (WGS) entry which is preliminary data.</text>
</comment>
<evidence type="ECO:0000313" key="3">
    <source>
        <dbReference type="EMBL" id="CAK9018551.1"/>
    </source>
</evidence>
<feature type="domain" description="DUF7869" evidence="2">
    <location>
        <begin position="1"/>
        <end position="96"/>
    </location>
</feature>
<dbReference type="Proteomes" id="UP001642464">
    <property type="component" value="Unassembled WGS sequence"/>
</dbReference>
<name>A0ABP0JVP7_9DINO</name>
<proteinExistence type="predicted"/>
<dbReference type="EMBL" id="CAXAMM010008835">
    <property type="protein sequence ID" value="CAK9018592.1"/>
    <property type="molecule type" value="Genomic_DNA"/>
</dbReference>
<protein>
    <recommendedName>
        <fullName evidence="2">DUF7869 domain-containing protein</fullName>
    </recommendedName>
</protein>
<organism evidence="3 5">
    <name type="scientific">Durusdinium trenchii</name>
    <dbReference type="NCBI Taxonomy" id="1381693"/>
    <lineage>
        <taxon>Eukaryota</taxon>
        <taxon>Sar</taxon>
        <taxon>Alveolata</taxon>
        <taxon>Dinophyceae</taxon>
        <taxon>Suessiales</taxon>
        <taxon>Symbiodiniaceae</taxon>
        <taxon>Durusdinium</taxon>
    </lineage>
</organism>
<dbReference type="Pfam" id="PF25273">
    <property type="entry name" value="DUF7869"/>
    <property type="match status" value="1"/>
</dbReference>
<dbReference type="EMBL" id="CAXAMM010008824">
    <property type="protein sequence ID" value="CAK9018551.1"/>
    <property type="molecule type" value="Genomic_DNA"/>
</dbReference>
<evidence type="ECO:0000259" key="2">
    <source>
        <dbReference type="Pfam" id="PF25273"/>
    </source>
</evidence>
<evidence type="ECO:0000313" key="5">
    <source>
        <dbReference type="Proteomes" id="UP001642464"/>
    </source>
</evidence>
<evidence type="ECO:0000313" key="4">
    <source>
        <dbReference type="EMBL" id="CAK9018592.1"/>
    </source>
</evidence>
<reference evidence="3 5" key="1">
    <citation type="submission" date="2024-02" db="EMBL/GenBank/DDBJ databases">
        <authorList>
            <person name="Chen Y."/>
            <person name="Shah S."/>
            <person name="Dougan E. K."/>
            <person name="Thang M."/>
            <person name="Chan C."/>
        </authorList>
    </citation>
    <scope>NUCLEOTIDE SEQUENCE [LARGE SCALE GENOMIC DNA]</scope>
</reference>
<sequence>MAFLRTAHSHEDVDQCFGQLARLIQGKSFDSPSDLIELINRSAGRNPDRATARIQGSSAEACKLDQVACWKEWVAQCGIKVMGMRRVHYLRICLRQDIGAETLNNVAEVEDFPRGCGAAPDPNDIFLVTKRWLHDVPVQRVIGLVTAFQAKQMRVGMAPPAGIAPHRSISSQVTKNLKTMVPKCRRLGELSEKAARYLLDWVSGTLRQHPRPDSYQILRHRYDPDLRREERNPGTWQVPRRFKRFDVTLQRLPEGDSASDEDEDGDEGEVQLSVDLAPSQREDEDILFASDCDEGLDTHCNVSSLYVLGDYPVDEEVNEEVNEVGNFVDAFFQMDHFQGLRTKLASRLSKVDNLKDVQDLSGDHAETASGEHRRIPKVKVDKRLKQLRPLAMSCSERELSILACSIEEIFQSKEVDAMAQTLSVQEMACLQGVGGTDWEKYKMSKVPDRKMRDFIGNSSIVSGFASNIQMNIAFGIEQSKVAGMNLKSSFLASVKDVAPVRLCLKEWIVEVYQARHGLPEDQKREWPFAEGGTFQEVVQRAWGDMDTLIQDSLRFLKLVGMVEETADAVHMKEKFMKMKDGKGRTKQKTVKWRFNQGRFVTNKEGAETNAWTNFSELGVCGRPLGDQKIFMPLSKDLLLPESLSAEEDLRFAERQRPSPETVAAQKGKDRWMTLLRSALTMVGNYDMTNTPVIILNFTSYVEDAFALRLADERLKGGFETKNLFYLSVTWLSQDTFGGARLLREVADAWIQQKFSHAGQKYTNEVPELTDCEINAIPGARTRLSGLDAVEFTVLERVGDRFQIKSDEHRYWTSQGGKFAESYESLRAEHEEILSVQRLGLGPSARQEREEAAAETAEPSTNSGATCEVLDSLDALKSQYGVQAEVVSEVAGINILVAKDASIWLLSTKEKKHVPKYSLLGGYGTGQYVASSDAGEGVDFNVTSDSTTVQLDMSSFRAEGSGVSTMTMYKMLLLAEREHNMTTHTVTWLKVQRKDQVEAGTDGFDISVKTPMKFKCLSDPRASSEGPKTTCKNVFAQCLKSTSTGTTIGKCFRFRYERIGGTFKVQRPYVVTLVALCLEHGKPMKVASL</sequence>
<accession>A0ABP0JVP7</accession>